<sequence length="64" mass="6666">MKGLKDKVVIVTGGAGGIGSATCRRLAEQGAKVAIFDMNLEAAEKLANEINQYGQALAIQCDIT</sequence>
<evidence type="ECO:0000313" key="4">
    <source>
        <dbReference type="Proteomes" id="UP000548425"/>
    </source>
</evidence>
<comment type="caution">
    <text evidence="3">The sequence shown here is derived from an EMBL/GenBank/DDBJ whole genome shotgun (WGS) entry which is preliminary data.</text>
</comment>
<reference evidence="3 4" key="1">
    <citation type="submission" date="2020-08" db="EMBL/GenBank/DDBJ databases">
        <title>Functional genomics of gut bacteria from endangered species of beetles.</title>
        <authorList>
            <person name="Carlos-Shanley C."/>
        </authorList>
    </citation>
    <scope>NUCLEOTIDE SEQUENCE [LARGE SCALE GENOMIC DNA]</scope>
    <source>
        <strain evidence="3 4">S00127</strain>
    </source>
</reference>
<name>A0AAW3VF52_ACILW</name>
<dbReference type="EMBL" id="JACHLA010000005">
    <property type="protein sequence ID" value="MBB6363250.1"/>
    <property type="molecule type" value="Genomic_DNA"/>
</dbReference>
<dbReference type="SUPFAM" id="SSF51735">
    <property type="entry name" value="NAD(P)-binding Rossmann-fold domains"/>
    <property type="match status" value="1"/>
</dbReference>
<dbReference type="AlphaFoldDB" id="A0AAW3VF52"/>
<dbReference type="PANTHER" id="PTHR43669">
    <property type="entry name" value="5-KETO-D-GLUCONATE 5-REDUCTASE"/>
    <property type="match status" value="1"/>
</dbReference>
<dbReference type="Gene3D" id="3.40.50.720">
    <property type="entry name" value="NAD(P)-binding Rossmann-like Domain"/>
    <property type="match status" value="1"/>
</dbReference>
<evidence type="ECO:0000256" key="1">
    <source>
        <dbReference type="ARBA" id="ARBA00006484"/>
    </source>
</evidence>
<comment type="similarity">
    <text evidence="1">Belongs to the short-chain dehydrogenases/reductases (SDR) family.</text>
</comment>
<accession>A0AAW3VF52</accession>
<proteinExistence type="inferred from homology"/>
<gene>
    <name evidence="3" type="ORF">HNP34_001382</name>
</gene>
<dbReference type="PANTHER" id="PTHR43669:SF14">
    <property type="entry name" value="OXIDOREDUCTASE"/>
    <property type="match status" value="1"/>
</dbReference>
<evidence type="ECO:0000313" key="3">
    <source>
        <dbReference type="EMBL" id="MBB6363250.1"/>
    </source>
</evidence>
<dbReference type="Pfam" id="PF00106">
    <property type="entry name" value="adh_short"/>
    <property type="match status" value="1"/>
</dbReference>
<dbReference type="Proteomes" id="UP000548425">
    <property type="component" value="Unassembled WGS sequence"/>
</dbReference>
<dbReference type="InterPro" id="IPR002347">
    <property type="entry name" value="SDR_fam"/>
</dbReference>
<evidence type="ECO:0000256" key="2">
    <source>
        <dbReference type="ARBA" id="ARBA00023002"/>
    </source>
</evidence>
<dbReference type="GO" id="GO:0016491">
    <property type="term" value="F:oxidoreductase activity"/>
    <property type="evidence" value="ECO:0007669"/>
    <property type="project" value="UniProtKB-KW"/>
</dbReference>
<protein>
    <submittedName>
        <fullName evidence="3">NAD(P)-dependent dehydrogenase (Short-subunit alcohol dehydrogenase family)</fullName>
    </submittedName>
</protein>
<dbReference type="InterPro" id="IPR036291">
    <property type="entry name" value="NAD(P)-bd_dom_sf"/>
</dbReference>
<organism evidence="3 4">
    <name type="scientific">Acinetobacter lwoffii</name>
    <dbReference type="NCBI Taxonomy" id="28090"/>
    <lineage>
        <taxon>Bacteria</taxon>
        <taxon>Pseudomonadati</taxon>
        <taxon>Pseudomonadota</taxon>
        <taxon>Gammaproteobacteria</taxon>
        <taxon>Moraxellales</taxon>
        <taxon>Moraxellaceae</taxon>
        <taxon>Acinetobacter</taxon>
    </lineage>
</organism>
<keyword evidence="2" id="KW-0560">Oxidoreductase</keyword>